<protein>
    <submittedName>
        <fullName evidence="2">22328_t:CDS:1</fullName>
    </submittedName>
</protein>
<accession>A0A9N9JVQ1</accession>
<name>A0A9N9JVQ1_9GLOM</name>
<feature type="non-terminal residue" evidence="2">
    <location>
        <position position="91"/>
    </location>
</feature>
<comment type="caution">
    <text evidence="2">The sequence shown here is derived from an EMBL/GenBank/DDBJ whole genome shotgun (WGS) entry which is preliminary data.</text>
</comment>
<evidence type="ECO:0000313" key="3">
    <source>
        <dbReference type="Proteomes" id="UP000789405"/>
    </source>
</evidence>
<dbReference type="Proteomes" id="UP000789405">
    <property type="component" value="Unassembled WGS sequence"/>
</dbReference>
<reference evidence="2" key="1">
    <citation type="submission" date="2021-06" db="EMBL/GenBank/DDBJ databases">
        <authorList>
            <person name="Kallberg Y."/>
            <person name="Tangrot J."/>
            <person name="Rosling A."/>
        </authorList>
    </citation>
    <scope>NUCLEOTIDE SEQUENCE</scope>
    <source>
        <strain evidence="2">MA453B</strain>
    </source>
</reference>
<dbReference type="AlphaFoldDB" id="A0A9N9JVQ1"/>
<gene>
    <name evidence="2" type="ORF">DERYTH_LOCUS22348</name>
</gene>
<evidence type="ECO:0000313" key="2">
    <source>
        <dbReference type="EMBL" id="CAG8795805.1"/>
    </source>
</evidence>
<sequence>EEPYNNISFQQFQENLLDFWESTTDTADKQTQNLHISTPILFNSDSEKNEIEFNENNSNFDENENNSDFEKNENNQLLEDDIDESIIEEEN</sequence>
<proteinExistence type="predicted"/>
<feature type="region of interest" description="Disordered" evidence="1">
    <location>
        <begin position="56"/>
        <end position="91"/>
    </location>
</feature>
<keyword evidence="3" id="KW-1185">Reference proteome</keyword>
<evidence type="ECO:0000256" key="1">
    <source>
        <dbReference type="SAM" id="MobiDB-lite"/>
    </source>
</evidence>
<feature type="compositionally biased region" description="Acidic residues" evidence="1">
    <location>
        <begin position="78"/>
        <end position="91"/>
    </location>
</feature>
<organism evidence="2 3">
    <name type="scientific">Dentiscutata erythropus</name>
    <dbReference type="NCBI Taxonomy" id="1348616"/>
    <lineage>
        <taxon>Eukaryota</taxon>
        <taxon>Fungi</taxon>
        <taxon>Fungi incertae sedis</taxon>
        <taxon>Mucoromycota</taxon>
        <taxon>Glomeromycotina</taxon>
        <taxon>Glomeromycetes</taxon>
        <taxon>Diversisporales</taxon>
        <taxon>Gigasporaceae</taxon>
        <taxon>Dentiscutata</taxon>
    </lineage>
</organism>
<dbReference type="EMBL" id="CAJVPY010030787">
    <property type="protein sequence ID" value="CAG8795805.1"/>
    <property type="molecule type" value="Genomic_DNA"/>
</dbReference>